<organism evidence="1 2">
    <name type="scientific">Phocaeicola dorei</name>
    <dbReference type="NCBI Taxonomy" id="357276"/>
    <lineage>
        <taxon>Bacteria</taxon>
        <taxon>Pseudomonadati</taxon>
        <taxon>Bacteroidota</taxon>
        <taxon>Bacteroidia</taxon>
        <taxon>Bacteroidales</taxon>
        <taxon>Bacteroidaceae</taxon>
        <taxon>Phocaeicola</taxon>
    </lineage>
</organism>
<dbReference type="AlphaFoldDB" id="A0AA95HTV6"/>
<dbReference type="EMBL" id="CP126056">
    <property type="protein sequence ID" value="WHX11989.1"/>
    <property type="molecule type" value="Genomic_DNA"/>
</dbReference>
<gene>
    <name evidence="1" type="ORF">QNN11_02700</name>
</gene>
<evidence type="ECO:0000313" key="1">
    <source>
        <dbReference type="EMBL" id="WHX11989.1"/>
    </source>
</evidence>
<dbReference type="InterPro" id="IPR005077">
    <property type="entry name" value="Peptidase_C11"/>
</dbReference>
<dbReference type="PANTHER" id="PTHR37835:SF1">
    <property type="entry name" value="ALPHA-CLOSTRIPAIN"/>
    <property type="match status" value="1"/>
</dbReference>
<protein>
    <submittedName>
        <fullName evidence="1">Clostripain-related cysteine peptidase</fullName>
    </submittedName>
</protein>
<proteinExistence type="predicted"/>
<dbReference type="PANTHER" id="PTHR37835">
    <property type="entry name" value="ALPHA-CLOSTRIPAIN"/>
    <property type="match status" value="1"/>
</dbReference>
<evidence type="ECO:0000313" key="2">
    <source>
        <dbReference type="Proteomes" id="UP001177934"/>
    </source>
</evidence>
<name>A0AA95HTV6_9BACT</name>
<reference evidence="1" key="1">
    <citation type="journal article" date="2023" name="Nat. Commun.">
        <title>Identification of a novel Human Milk Oligosaccharides utilization cluster in the infant gut commensal Bacteroides dorei.</title>
        <authorList>
            <person name="Kijner S."/>
            <person name="Ennis D."/>
            <person name="Shmorak S."/>
            <person name="Florentin A."/>
            <person name="Yassour M."/>
        </authorList>
    </citation>
    <scope>NUCLEOTIDE SEQUENCE</scope>
    <source>
        <strain evidence="1">2</strain>
    </source>
</reference>
<sequence>MNDVTRLYPAKSYGLIVFSHGSGWLPPHTLVNGSRSIIIDNDNEMEITDFAMALPDHLFEFIIFEACNMAGIEVAYELRNKAAYIMASSAPVVSPGFTPIYAGSISCLLEEAADLQRFAENYFHYWNLMEGDKRSATISIIKTAGLSNLANLIRQINTEISGSFLPVGNLQNYDGVLKAPFYFFDFAQCYQSLSDENTYNALQECISQCVVYKRNTPFYATEEGTFPITAFSGMTTFIMQRELNDLNEEYTKLQWYKDTNTH</sequence>
<accession>A0AA95HTV6</accession>
<dbReference type="Proteomes" id="UP001177934">
    <property type="component" value="Chromosome"/>
</dbReference>
<dbReference type="Pfam" id="PF03415">
    <property type="entry name" value="Peptidase_C11"/>
    <property type="match status" value="1"/>
</dbReference>